<keyword evidence="1" id="KW-0472">Membrane</keyword>
<evidence type="ECO:0000313" key="3">
    <source>
        <dbReference type="Proteomes" id="UP000653045"/>
    </source>
</evidence>
<keyword evidence="1" id="KW-1133">Transmembrane helix</keyword>
<proteinExistence type="predicted"/>
<dbReference type="Proteomes" id="UP000653045">
    <property type="component" value="Unassembled WGS sequence"/>
</dbReference>
<sequence length="89" mass="10046">MSTILFYPITLTAITLFLLALLAEFREIKIGSGDLFYLSTISLTITIWQLSWLIQLASLMGILIILLGQNNKRPVPFIPFLTLAYCLIL</sequence>
<feature type="transmembrane region" description="Helical" evidence="1">
    <location>
        <begin position="6"/>
        <end position="23"/>
    </location>
</feature>
<dbReference type="EMBL" id="JAENBO010000002">
    <property type="protein sequence ID" value="MBJ8325730.1"/>
    <property type="molecule type" value="Genomic_DNA"/>
</dbReference>
<organism evidence="2 3">
    <name type="scientific">Streptococcus pacificus</name>
    <dbReference type="NCBI Taxonomy" id="2740577"/>
    <lineage>
        <taxon>Bacteria</taxon>
        <taxon>Bacillati</taxon>
        <taxon>Bacillota</taxon>
        <taxon>Bacilli</taxon>
        <taxon>Lactobacillales</taxon>
        <taxon>Streptococcaceae</taxon>
        <taxon>Streptococcus</taxon>
    </lineage>
</organism>
<protein>
    <submittedName>
        <fullName evidence="2">Prepilin peptidase</fullName>
    </submittedName>
</protein>
<dbReference type="RefSeq" id="WP_199575295.1">
    <property type="nucleotide sequence ID" value="NZ_JAENBO010000002.1"/>
</dbReference>
<reference evidence="2 3" key="1">
    <citation type="journal article" date="2021" name="Int. J. Syst. Evol. Microbiol.">
        <title>Streptococcus vicugnae sp. nov., isolated from faeces of alpacas (Vicugna pacos) and cattle (Bos taurus), Streptococcus zalophi sp. nov., and Streptococcus pacificus sp. nov., isolated from respiratory tract of California sea lions (Zalophus californianus).</title>
        <authorList>
            <person name="Volokhov D.V."/>
            <person name="Zagorodnyaya T.A."/>
            <person name="Shen Z."/>
            <person name="Blom J."/>
            <person name="Furtak V.A."/>
            <person name="Eisenberg T."/>
            <person name="Fan P."/>
            <person name="Jeong K.C."/>
            <person name="Gao Y."/>
            <person name="Zhang S."/>
            <person name="Amselle M."/>
        </authorList>
    </citation>
    <scope>NUCLEOTIDE SEQUENCE [LARGE SCALE GENOMIC DNA]</scope>
    <source>
        <strain evidence="2 3">CSL7591</strain>
    </source>
</reference>
<comment type="caution">
    <text evidence="2">The sequence shown here is derived from an EMBL/GenBank/DDBJ whole genome shotgun (WGS) entry which is preliminary data.</text>
</comment>
<name>A0ABS0ZI87_9STRE</name>
<evidence type="ECO:0000313" key="2">
    <source>
        <dbReference type="EMBL" id="MBJ8325730.1"/>
    </source>
</evidence>
<keyword evidence="1" id="KW-0812">Transmembrane</keyword>
<feature type="transmembrane region" description="Helical" evidence="1">
    <location>
        <begin position="35"/>
        <end position="67"/>
    </location>
</feature>
<accession>A0ABS0ZI87</accession>
<keyword evidence="3" id="KW-1185">Reference proteome</keyword>
<evidence type="ECO:0000256" key="1">
    <source>
        <dbReference type="SAM" id="Phobius"/>
    </source>
</evidence>
<gene>
    <name evidence="2" type="ORF">JHK62_03410</name>
</gene>